<feature type="region of interest" description="Disordered" evidence="2">
    <location>
        <begin position="248"/>
        <end position="288"/>
    </location>
</feature>
<proteinExistence type="predicted"/>
<dbReference type="WBParaSite" id="TASK_0000668301-mRNA-1">
    <property type="protein sequence ID" value="TASK_0000668301-mRNA-1"/>
    <property type="gene ID" value="TASK_0000668301"/>
</dbReference>
<feature type="compositionally biased region" description="Low complexity" evidence="2">
    <location>
        <begin position="485"/>
        <end position="497"/>
    </location>
</feature>
<feature type="compositionally biased region" description="Polar residues" evidence="2">
    <location>
        <begin position="181"/>
        <end position="192"/>
    </location>
</feature>
<dbReference type="STRING" id="60517.A0A158R953"/>
<feature type="compositionally biased region" description="Low complexity" evidence="2">
    <location>
        <begin position="729"/>
        <end position="750"/>
    </location>
</feature>
<feature type="region of interest" description="Disordered" evidence="2">
    <location>
        <begin position="481"/>
        <end position="513"/>
    </location>
</feature>
<feature type="compositionally biased region" description="Polar residues" evidence="2">
    <location>
        <begin position="26"/>
        <end position="39"/>
    </location>
</feature>
<feature type="region of interest" description="Disordered" evidence="2">
    <location>
        <begin position="703"/>
        <end position="766"/>
    </location>
</feature>
<reference evidence="5" key="1">
    <citation type="submission" date="2016-04" db="UniProtKB">
        <authorList>
            <consortium name="WormBaseParasite"/>
        </authorList>
    </citation>
    <scope>IDENTIFICATION</scope>
</reference>
<dbReference type="Proteomes" id="UP000282613">
    <property type="component" value="Unassembled WGS sequence"/>
</dbReference>
<feature type="compositionally biased region" description="Polar residues" evidence="2">
    <location>
        <begin position="266"/>
        <end position="288"/>
    </location>
</feature>
<feature type="compositionally biased region" description="Polar residues" evidence="2">
    <location>
        <begin position="361"/>
        <end position="372"/>
    </location>
</feature>
<feature type="region of interest" description="Disordered" evidence="2">
    <location>
        <begin position="147"/>
        <end position="200"/>
    </location>
</feature>
<feature type="compositionally biased region" description="Polar residues" evidence="2">
    <location>
        <begin position="718"/>
        <end position="728"/>
    </location>
</feature>
<feature type="coiled-coil region" evidence="1">
    <location>
        <begin position="772"/>
        <end position="799"/>
    </location>
</feature>
<sequence>MLSKVAPPQDAKKLANLKKPAKVATVLQQPSCNRQTRGSTVEPPAGQRFSSMTLPSGIMQPQVSALRYPFYRIQSPQMVRQNSVPNSPCCPSGQFPRFVGRTTNPQQIKQQHASMALPYPTTTISATTLSCIATPMTQRHAKYLAKQAVSSEEIPKTPSSSSSSRDSGIMSQDSSTSSQSFTNDEFNTSQQLNGGGFRNPQCVLRRGKHTAKMVVEAPAVRYRGCDSGTGGTLSRSRVAKGVNVGSRISSTSASTTSSPITPRASWNSSSTGGENESMKTGNRVGRSTSLCSGTLEREKKKRNVQGRQDLTPLVVLAATNSGRIPRPTNLAGDGSPRGEKDVVVLAKKIHQIFKVDEKPTRNSSLPSGSDRQSCIAASPSQISAPRAKTLSPPPQFASPKALPNFPPTNSMTPDSSSTSTCTLSATSKGSATSLLNRITPSNFSNLDDTPTPSNRGTPEPHAISTVTPRVVVEKFSNITIPTIPMSPQSPRLSPRLSGAGEDQSQSSLGYGPLSHIKLPYSTPVMQRMHQTTGGSGAASYLKREKPSISSSQPISEAFGSHMSLSSSGSIVSPASDSSAFEEREVQELKKIIDRFRCQALQNDWPPTMENARNGRKLSQSQEFVKSHHIFDSELLQQAGSLSSLVHGNYTITGGGGGKYGEVGRYLHDSTGRGYMSPSYMPIRDSLDRANKKAGWLRSSINRAFRRSKSRDPPDRTKVTSTSSQDTNLPSPSSGSSVRHSPSSSSGESPSTTGKVDSGEGGEGMATDAGGVMEVMQETVRQLQHQVRCLRAENAFLQRAVDRCSLATSESDKPSVGSVSALGAFSLAANPLRISRLIRELFAVTPEFGQRAVPVFLKISYREIPSRPNGDVKKIRRTTAPSSPSQHYPLLSEQQIQQMDCISPNIGTRLPLEGSGGDDLSHLHLLGRVCLDMSTPDLPAKVKNLFHIYLHYLDSNDQIGLTADSISSIYVKMTPQSITTGQPPKEIQITPYSNDSKAMKIDPGYEILRIVITLHENAYALEKPAAPSLLNPLAVSSIAWISLLSAPLLCKMIESLLANKCVIIYGPRGSGKLEFGRILIDSMAKMQVKPQATHFEIIYIGRNNSYFPLDRFPGFWINEPNVVHYYLRASSNAINELRQVLLNALLSIEGLIILRMPPSLLPELVNIMTELGFCTHPRKILLLTITDTLVFPEEPIKLQNCPGIFPFLADIHSASMYMRRCLRQRFSQFAFQCLDASSIANAAELDTLAEVIEWLPEFWLRCVTAPAWSNLTDGPTYTSVFVLSPFRLLACPLALQASSMWFREVCDSEGIFHRIGESNRDLMRWLATTWPWPNEKLPFIFAPFERSSVPSDPIMASSATSSASTSMIMYDSSASLPALLSATSSGGGTTGSGMCVSRTSPCPILRR</sequence>
<feature type="region of interest" description="Disordered" evidence="2">
    <location>
        <begin position="357"/>
        <end position="462"/>
    </location>
</feature>
<feature type="region of interest" description="Disordered" evidence="2">
    <location>
        <begin position="1"/>
        <end position="53"/>
    </location>
</feature>
<feature type="compositionally biased region" description="Low complexity" evidence="2">
    <location>
        <begin position="150"/>
        <end position="180"/>
    </location>
</feature>
<evidence type="ECO:0000313" key="4">
    <source>
        <dbReference type="Proteomes" id="UP000282613"/>
    </source>
</evidence>
<protein>
    <submittedName>
        <fullName evidence="5">Flocculation protein FLO11-like</fullName>
    </submittedName>
</protein>
<feature type="compositionally biased region" description="Low complexity" evidence="2">
    <location>
        <begin position="248"/>
        <end position="265"/>
    </location>
</feature>
<evidence type="ECO:0000313" key="5">
    <source>
        <dbReference type="WBParaSite" id="TASK_0000668301-mRNA-1"/>
    </source>
</evidence>
<gene>
    <name evidence="3" type="ORF">TASK_LOCUS6684</name>
</gene>
<organism evidence="5">
    <name type="scientific">Taenia asiatica</name>
    <name type="common">Asian tapeworm</name>
    <dbReference type="NCBI Taxonomy" id="60517"/>
    <lineage>
        <taxon>Eukaryota</taxon>
        <taxon>Metazoa</taxon>
        <taxon>Spiralia</taxon>
        <taxon>Lophotrochozoa</taxon>
        <taxon>Platyhelminthes</taxon>
        <taxon>Cestoda</taxon>
        <taxon>Eucestoda</taxon>
        <taxon>Cyclophyllidea</taxon>
        <taxon>Taeniidae</taxon>
        <taxon>Taenia</taxon>
    </lineage>
</organism>
<evidence type="ECO:0000256" key="1">
    <source>
        <dbReference type="SAM" id="Coils"/>
    </source>
</evidence>
<keyword evidence="4" id="KW-1185">Reference proteome</keyword>
<feature type="compositionally biased region" description="Polar residues" evidence="2">
    <location>
        <begin position="428"/>
        <end position="456"/>
    </location>
</feature>
<feature type="compositionally biased region" description="Low complexity" evidence="2">
    <location>
        <begin position="408"/>
        <end position="427"/>
    </location>
</feature>
<dbReference type="EMBL" id="UYRS01018525">
    <property type="protein sequence ID" value="VDK37149.1"/>
    <property type="molecule type" value="Genomic_DNA"/>
</dbReference>
<accession>A0A158R953</accession>
<keyword evidence="1" id="KW-0175">Coiled coil</keyword>
<name>A0A158R953_TAEAS</name>
<evidence type="ECO:0000313" key="3">
    <source>
        <dbReference type="EMBL" id="VDK37149.1"/>
    </source>
</evidence>
<dbReference type="OrthoDB" id="6267848at2759"/>
<reference evidence="3 4" key="2">
    <citation type="submission" date="2018-11" db="EMBL/GenBank/DDBJ databases">
        <authorList>
            <consortium name="Pathogen Informatics"/>
        </authorList>
    </citation>
    <scope>NUCLEOTIDE SEQUENCE [LARGE SCALE GENOMIC DNA]</scope>
</reference>
<evidence type="ECO:0000256" key="2">
    <source>
        <dbReference type="SAM" id="MobiDB-lite"/>
    </source>
</evidence>